<proteinExistence type="predicted"/>
<dbReference type="Gene3D" id="3.10.350.10">
    <property type="entry name" value="LysM domain"/>
    <property type="match status" value="4"/>
</dbReference>
<dbReference type="Pfam" id="PF01476">
    <property type="entry name" value="LysM"/>
    <property type="match status" value="5"/>
</dbReference>
<dbReference type="Gene3D" id="3.40.50.2300">
    <property type="match status" value="2"/>
</dbReference>
<feature type="domain" description="LysM" evidence="2">
    <location>
        <begin position="27"/>
        <end position="72"/>
    </location>
</feature>
<dbReference type="OrthoDB" id="2149800at2"/>
<dbReference type="InterPro" id="IPR018392">
    <property type="entry name" value="LysM"/>
</dbReference>
<feature type="chain" id="PRO_5013217933" evidence="1">
    <location>
        <begin position="24"/>
        <end position="706"/>
    </location>
</feature>
<feature type="domain" description="LysM" evidence="2">
    <location>
        <begin position="162"/>
        <end position="205"/>
    </location>
</feature>
<dbReference type="EMBL" id="NBWU01000003">
    <property type="protein sequence ID" value="PCE64220.1"/>
    <property type="molecule type" value="Genomic_DNA"/>
</dbReference>
<dbReference type="InterPro" id="IPR028082">
    <property type="entry name" value="Peripla_BP_I"/>
</dbReference>
<protein>
    <submittedName>
        <fullName evidence="3">Peptidoglycan-binding protein LysM</fullName>
    </submittedName>
</protein>
<evidence type="ECO:0000313" key="3">
    <source>
        <dbReference type="EMBL" id="PCE64220.1"/>
    </source>
</evidence>
<sequence length="706" mass="79669">MHMKGTRRILFVLGLFMGMAVSAQQFITHAVKEGETLYSIAKKYRVTPYNILKQNKELKEGDALQPNTLLVIPMGGVQEEAGQAQDSTKTAAREPIGYTKHRVRRRETLFGITKRYQITEVELKRYNPQLYANSLKKGMQLKIPKYLRVAPEDLVVEETEWDTYIVKPKETFWSIAYTHGITVDSLRVLNPQLEDILPMGEALKVPKKLGSTIEDQSVALYQSYTVPAKMTFFSLGQEFGVTEEQIKELNPEVVERGLQEGMIIRLPKPEPETEVVNTENYNFYEVKPKQTEFSLTRQLGISYTDLLALNPDLSEGLKAGMILKLPKDLEGDFEVKNALILDKVNLLDSINPMRKPKVLFLLPFRLDKIDVGNTEKAKKSLQGRRDAHASLGLYSGAMIALDSVNRLGISVDVKTLDTRLSQGYVKEQLSTELLSNYDAIVGPLTPKALDEVAARASVFNVPVIAPAQSSSDISHANVFYSVPKPEMMRERLLEHVSAAYTDAHVIVIADAANKKTDSLIHQRFPNAKSLQLKENLSLNIDDLTAAVSDKKPNWVFLESDNFRVVSSVVSILNSVRTEEVAVKLFTTHRGKGFENPMINSSHLSQLQFTYPSAYKQVGTNAFTQRYLKRFGTEPDRYAIRGFDLTYDLLLKLAYKPALGQVTDMVGETVYNGNKFDYWREGFEGYSNKASYILEFSEMRVKEIEAE</sequence>
<comment type="caution">
    <text evidence="3">The sequence shown here is derived from an EMBL/GenBank/DDBJ whole genome shotgun (WGS) entry which is preliminary data.</text>
</comment>
<evidence type="ECO:0000313" key="4">
    <source>
        <dbReference type="Proteomes" id="UP000219559"/>
    </source>
</evidence>
<dbReference type="InterPro" id="IPR036779">
    <property type="entry name" value="LysM_dom_sf"/>
</dbReference>
<dbReference type="AlphaFoldDB" id="A0A2A4G8C2"/>
<dbReference type="SUPFAM" id="SSF54106">
    <property type="entry name" value="LysM domain"/>
    <property type="match status" value="4"/>
</dbReference>
<gene>
    <name evidence="3" type="ORF">B7P33_07915</name>
</gene>
<accession>A0A2A4G8C2</accession>
<dbReference type="PANTHER" id="PTHR33734:SF22">
    <property type="entry name" value="MEMBRANE-BOUND LYTIC MUREIN TRANSGLYCOSYLASE D"/>
    <property type="match status" value="1"/>
</dbReference>
<keyword evidence="1" id="KW-0732">Signal</keyword>
<dbReference type="GO" id="GO:0008932">
    <property type="term" value="F:lytic endotransglycosylase activity"/>
    <property type="evidence" value="ECO:0007669"/>
    <property type="project" value="TreeGrafter"/>
</dbReference>
<dbReference type="CDD" id="cd00118">
    <property type="entry name" value="LysM"/>
    <property type="match status" value="5"/>
</dbReference>
<dbReference type="SMART" id="SM00257">
    <property type="entry name" value="LysM"/>
    <property type="match status" value="5"/>
</dbReference>
<dbReference type="SUPFAM" id="SSF53822">
    <property type="entry name" value="Periplasmic binding protein-like I"/>
    <property type="match status" value="1"/>
</dbReference>
<dbReference type="PROSITE" id="PS51782">
    <property type="entry name" value="LYSM"/>
    <property type="match status" value="4"/>
</dbReference>
<feature type="signal peptide" evidence="1">
    <location>
        <begin position="1"/>
        <end position="23"/>
    </location>
</feature>
<feature type="domain" description="LysM" evidence="2">
    <location>
        <begin position="99"/>
        <end position="143"/>
    </location>
</feature>
<dbReference type="PANTHER" id="PTHR33734">
    <property type="entry name" value="LYSM DOMAIN-CONTAINING GPI-ANCHORED PROTEIN 2"/>
    <property type="match status" value="1"/>
</dbReference>
<reference evidence="3 4" key="1">
    <citation type="submission" date="2017-04" db="EMBL/GenBank/DDBJ databases">
        <title>A new member of the family Flavobacteriaceae isolated from ascidians.</title>
        <authorList>
            <person name="Chen L."/>
        </authorList>
    </citation>
    <scope>NUCLEOTIDE SEQUENCE [LARGE SCALE GENOMIC DNA]</scope>
    <source>
        <strain evidence="3 4">HQA918</strain>
    </source>
</reference>
<evidence type="ECO:0000256" key="1">
    <source>
        <dbReference type="SAM" id="SignalP"/>
    </source>
</evidence>
<keyword evidence="4" id="KW-1185">Reference proteome</keyword>
<evidence type="ECO:0000259" key="2">
    <source>
        <dbReference type="PROSITE" id="PS51782"/>
    </source>
</evidence>
<name>A0A2A4G8C2_9FLAO</name>
<organism evidence="3 4">
    <name type="scientific">Sediminicola luteus</name>
    <dbReference type="NCBI Taxonomy" id="319238"/>
    <lineage>
        <taxon>Bacteria</taxon>
        <taxon>Pseudomonadati</taxon>
        <taxon>Bacteroidota</taxon>
        <taxon>Flavobacteriia</taxon>
        <taxon>Flavobacteriales</taxon>
        <taxon>Flavobacteriaceae</taxon>
        <taxon>Sediminicola</taxon>
    </lineage>
</organism>
<dbReference type="Proteomes" id="UP000219559">
    <property type="component" value="Unassembled WGS sequence"/>
</dbReference>
<feature type="domain" description="LysM" evidence="2">
    <location>
        <begin position="222"/>
        <end position="266"/>
    </location>
</feature>